<comment type="caution">
    <text evidence="11">The sequence shown here is derived from an EMBL/GenBank/DDBJ whole genome shotgun (WGS) entry which is preliminary data.</text>
</comment>
<comment type="subcellular location">
    <subcellularLocation>
        <location evidence="3 5">Nucleus</location>
    </subcellularLocation>
</comment>
<evidence type="ECO:0000256" key="1">
    <source>
        <dbReference type="ARBA" id="ARBA00022443"/>
    </source>
</evidence>
<dbReference type="InterPro" id="IPR001452">
    <property type="entry name" value="SH3_domain"/>
</dbReference>
<feature type="domain" description="Homeobox" evidence="10">
    <location>
        <begin position="1586"/>
        <end position="1646"/>
    </location>
</feature>
<dbReference type="Pfam" id="PF00018">
    <property type="entry name" value="SH3_1"/>
    <property type="match status" value="1"/>
</dbReference>
<dbReference type="Gene3D" id="1.10.10.60">
    <property type="entry name" value="Homeodomain-like"/>
    <property type="match status" value="1"/>
</dbReference>
<evidence type="ECO:0000256" key="6">
    <source>
        <dbReference type="SAM" id="MobiDB-lite"/>
    </source>
</evidence>
<feature type="region of interest" description="Disordered" evidence="6">
    <location>
        <begin position="1253"/>
        <end position="1326"/>
    </location>
</feature>
<dbReference type="Gene3D" id="2.30.29.30">
    <property type="entry name" value="Pleckstrin-homology domain (PH domain)/Phosphotyrosine-binding domain (PTB)"/>
    <property type="match status" value="1"/>
</dbReference>
<dbReference type="CDD" id="cd01221">
    <property type="entry name" value="PH_ephexin"/>
    <property type="match status" value="1"/>
</dbReference>
<dbReference type="InterPro" id="IPR001356">
    <property type="entry name" value="HD"/>
</dbReference>
<name>A0AAW1BB72_CROAD</name>
<organism evidence="11 12">
    <name type="scientific">Crotalus adamanteus</name>
    <name type="common">Eastern diamondback rattlesnake</name>
    <dbReference type="NCBI Taxonomy" id="8729"/>
    <lineage>
        <taxon>Eukaryota</taxon>
        <taxon>Metazoa</taxon>
        <taxon>Chordata</taxon>
        <taxon>Craniata</taxon>
        <taxon>Vertebrata</taxon>
        <taxon>Euteleostomi</taxon>
        <taxon>Lepidosauria</taxon>
        <taxon>Squamata</taxon>
        <taxon>Bifurcata</taxon>
        <taxon>Unidentata</taxon>
        <taxon>Episquamata</taxon>
        <taxon>Toxicofera</taxon>
        <taxon>Serpentes</taxon>
        <taxon>Colubroidea</taxon>
        <taxon>Viperidae</taxon>
        <taxon>Crotalinae</taxon>
        <taxon>Crotalus</taxon>
    </lineage>
</organism>
<feature type="compositionally biased region" description="Basic and acidic residues" evidence="6">
    <location>
        <begin position="1468"/>
        <end position="1485"/>
    </location>
</feature>
<evidence type="ECO:0000256" key="2">
    <source>
        <dbReference type="ARBA" id="ARBA00022658"/>
    </source>
</evidence>
<dbReference type="InterPro" id="IPR047271">
    <property type="entry name" value="Ephexin-like"/>
</dbReference>
<dbReference type="PANTHER" id="PTHR12845:SF2">
    <property type="entry name" value="DH DOMAIN-CONTAINING PROTEIN-RELATED"/>
    <property type="match status" value="1"/>
</dbReference>
<dbReference type="SMART" id="SM00325">
    <property type="entry name" value="RhoGEF"/>
    <property type="match status" value="1"/>
</dbReference>
<feature type="region of interest" description="Disordered" evidence="6">
    <location>
        <begin position="384"/>
        <end position="423"/>
    </location>
</feature>
<dbReference type="EMBL" id="JAOTOJ010000006">
    <property type="protein sequence ID" value="KAK9399309.1"/>
    <property type="molecule type" value="Genomic_DNA"/>
</dbReference>
<dbReference type="SMART" id="SM00326">
    <property type="entry name" value="SH3"/>
    <property type="match status" value="1"/>
</dbReference>
<evidence type="ECO:0000259" key="8">
    <source>
        <dbReference type="PROSITE" id="PS50003"/>
    </source>
</evidence>
<feature type="compositionally biased region" description="Basic residues" evidence="6">
    <location>
        <begin position="1497"/>
        <end position="1506"/>
    </location>
</feature>
<evidence type="ECO:0000256" key="3">
    <source>
        <dbReference type="PROSITE-ProRule" id="PRU00108"/>
    </source>
</evidence>
<feature type="domain" description="DH" evidence="9">
    <location>
        <begin position="797"/>
        <end position="981"/>
    </location>
</feature>
<dbReference type="Pfam" id="PF00046">
    <property type="entry name" value="Homeodomain"/>
    <property type="match status" value="1"/>
</dbReference>
<evidence type="ECO:0000259" key="7">
    <source>
        <dbReference type="PROSITE" id="PS50002"/>
    </source>
</evidence>
<dbReference type="InterPro" id="IPR047270">
    <property type="entry name" value="PH_ephexin"/>
</dbReference>
<evidence type="ECO:0000256" key="4">
    <source>
        <dbReference type="PROSITE-ProRule" id="PRU00192"/>
    </source>
</evidence>
<feature type="compositionally biased region" description="Low complexity" evidence="6">
    <location>
        <begin position="1783"/>
        <end position="1796"/>
    </location>
</feature>
<evidence type="ECO:0008006" key="13">
    <source>
        <dbReference type="Google" id="ProtNLM"/>
    </source>
</evidence>
<dbReference type="SMART" id="SM00389">
    <property type="entry name" value="HOX"/>
    <property type="match status" value="1"/>
</dbReference>
<protein>
    <recommendedName>
        <fullName evidence="13">Rho guanine nucleotide exchange factor 5</fullName>
    </recommendedName>
</protein>
<accession>A0AAW1BB72</accession>
<sequence>MAPLVSMKVCAPPPRSPGKVERSPTREGSAPGGGRRRRQPRRRRREPDGRASLAPRSQEGEPLQEASLMESEQIQDRDPFPQTTHRTHEAGDPASARKHHDVTETIIMSQVPGSEEVEEKEDLSLSRDLALLFVMKEHIWDGSPSFVEKDTSEEQERGLRDLENWTKHNLNRGQPSLKDTRESSLNSFDREFATHSSSSFQSFLSDITSPALTSPRKVRAGQMESQVHDVSFGPSPTRCDMLPQTRHEESATTDSLPGQEDSVNESPLVIHNISRCHESADFSKSRSAEDHSWMLETLQEENGNLYEGMDIVVRTNERKEASQRLSNRSSEEEELNLDGAQRNVLFQVSSKEVENRSNVDDEIGDLEKNILSCLVLHLQEEEESDVEWRTEASESSPLDFRTGSEEQIPPSPPTGSRWSPSSISKPGDLVLISSLDSRMEEVSGLPLAKSTPQNMCNPCPELGLSLSDLQGQLLGSDVTGADSFSSLPETVSRIADMPDGRSFHYTFRPPVHRETKPTNVRQPPSLLAFTNPVHFLQLGPPSPPSVPYPGVHKAELQDPQWPKQQTRSAEDPVALLSEGPRSFRKPLDKSVGEPVCSAIHRKAVEGRHARLEKSSSCPDKNTLGLGTKESAFGTRKQEAAVKQRAKSKDWHRHCIRKISIPTDGAIEVPAPLHSKEEAVGHKEKGNHLDFVKYGEKKTTETIENIKRRRSRLINSSKLLYQEYSDDALNKAIQSQKQIDSLSEEAEPLSPKLRRKVPISQDSYLQRLSVSSGSSLWQDIPMVRGSTMLLSMTREEQKLQEAKFELIASEASYLRSLNVAVDHFQHSPELQGVLSTQDRQWLFSRLQDVRDVSANFLFELEEKLEENMFTFNVCDVALRNAPEFRRVYLPYVTNQTYQDQTFQRLMNGVPAFQQVLEKLESDPLCQRLSLKSFLILPFQRITRLKLLLQNILKRIPPGADEEVQATQAYDALEKLIKDCNANVQRMKSTEELIHLSQNMEFECKIFPLISQSRRLVKHGELTALEYNISLKWKLTTRPIYLHLFNDYLLLSRPRENGRFIVFDYAASSHVRGEKCEMKLHGDNKNLFRLFLLQNNQGKKVEFLFRTETQSEKLRWISALMPQQPEPDLLDDSDAPQVQCVKSYKAREHDELTLEKADIIMALQQSSDGWMKGVKLSDGERGWFPLDHVEVISSKQIRQMNLKEEQRETRFFLGGSAEKKEPKKQTGTFREKLILCSDSFKCTDPLTREVASALRTSQKDLPKKALLPKTGKAGLGSAGRDPQRTKTAQRRPACAQPRGPKRQLSNRGAREGRLAKPASGAAWPRGRNSRASRLLLRARGDGLAMERRAGQDAGCKDEFEEPEEKGARESLLCTEQFVQNENLLNEVRAESSSLGPTVILEDPSEKILKKERSPEISKEEEEDGEYYLDPKPESHLAQPSSLDSPPLAFYQTSNLTAYFGDVNPDPPISETEHKPELGDPSKPEKNVDLGSLNVTQKQTTKKKARRVLPRGSQNASWVVLENVQNPDVNQNLNLGHCTRRSARCATAVRVDQSSFRLSSLLVPKGSLGGVQDKRDPGLLEVPGESAPPARKKTRTFYNAKQLQELEKVFQEDHYPDNEKRQEIAASVGVTPQRIMVWFQNRRAKWRKIEKLTVKNNKKYSLSAPALPVDPQRMPQGTTVLAVTQLPDLANNQPETATVTYSGALGGPSISLSTTSGASLTGKMSFYDSLPTKAASQGALGSLQEELFPAIPSPPPIRRSSNLPLNVILNPDYHIVPLMLDDSLPSERSPSSQESNSSETLTFSIQTQSSPMDCNYPEQLEPTINLENPSFHPNSHPGLHQHGHQYSQHETSHFPIHLSGSTLPNVRLPTATPSKSTTFFSLPGSSGLVTYGAAECSQAFLQNHVGAHLLLQPSAGSSERKKLLG</sequence>
<dbReference type="SUPFAM" id="SSF48065">
    <property type="entry name" value="DBL homology domain (DH-domain)"/>
    <property type="match status" value="1"/>
</dbReference>
<feature type="compositionally biased region" description="Basic and acidic residues" evidence="6">
    <location>
        <begin position="1403"/>
        <end position="1415"/>
    </location>
</feature>
<feature type="domain" description="SH3" evidence="7">
    <location>
        <begin position="1131"/>
        <end position="1192"/>
    </location>
</feature>
<dbReference type="PROSITE" id="PS50010">
    <property type="entry name" value="DH_2"/>
    <property type="match status" value="1"/>
</dbReference>
<dbReference type="Pfam" id="PF00621">
    <property type="entry name" value="RhoGEF"/>
    <property type="match status" value="1"/>
</dbReference>
<dbReference type="SUPFAM" id="SSF46689">
    <property type="entry name" value="Homeodomain-like"/>
    <property type="match status" value="1"/>
</dbReference>
<keyword evidence="12" id="KW-1185">Reference proteome</keyword>
<evidence type="ECO:0000256" key="5">
    <source>
        <dbReference type="RuleBase" id="RU000682"/>
    </source>
</evidence>
<dbReference type="PANTHER" id="PTHR12845">
    <property type="entry name" value="GUANINE NUCLEOTIDE EXCHANGE FACTOR"/>
    <property type="match status" value="1"/>
</dbReference>
<feature type="DNA-binding region" description="Homeobox" evidence="3">
    <location>
        <begin position="1588"/>
        <end position="1647"/>
    </location>
</feature>
<evidence type="ECO:0000313" key="12">
    <source>
        <dbReference type="Proteomes" id="UP001474421"/>
    </source>
</evidence>
<keyword evidence="3 5" id="KW-0371">Homeobox</keyword>
<dbReference type="Gene3D" id="2.30.30.40">
    <property type="entry name" value="SH3 Domains"/>
    <property type="match status" value="1"/>
</dbReference>
<dbReference type="GO" id="GO:0005634">
    <property type="term" value="C:nucleus"/>
    <property type="evidence" value="ECO:0007669"/>
    <property type="project" value="UniProtKB-SubCell"/>
</dbReference>
<dbReference type="InterPro" id="IPR000219">
    <property type="entry name" value="DH_dom"/>
</dbReference>
<dbReference type="Gene3D" id="1.20.900.10">
    <property type="entry name" value="Dbl homology (DH) domain"/>
    <property type="match status" value="1"/>
</dbReference>
<dbReference type="InterPro" id="IPR036028">
    <property type="entry name" value="SH3-like_dom_sf"/>
</dbReference>
<dbReference type="Proteomes" id="UP001474421">
    <property type="component" value="Unassembled WGS sequence"/>
</dbReference>
<dbReference type="GO" id="GO:0003677">
    <property type="term" value="F:DNA binding"/>
    <property type="evidence" value="ECO:0007669"/>
    <property type="project" value="UniProtKB-UniRule"/>
</dbReference>
<dbReference type="PROSITE" id="PS50003">
    <property type="entry name" value="PH_DOMAIN"/>
    <property type="match status" value="1"/>
</dbReference>
<gene>
    <name evidence="11" type="ORF">NXF25_012328</name>
</gene>
<dbReference type="CDD" id="cd11940">
    <property type="entry name" value="SH3_ARHGEF5_19"/>
    <property type="match status" value="1"/>
</dbReference>
<dbReference type="InterPro" id="IPR035899">
    <property type="entry name" value="DBL_dom_sf"/>
</dbReference>
<feature type="compositionally biased region" description="Basic residues" evidence="6">
    <location>
        <begin position="34"/>
        <end position="44"/>
    </location>
</feature>
<dbReference type="InterPro" id="IPR011993">
    <property type="entry name" value="PH-like_dom_sf"/>
</dbReference>
<dbReference type="GO" id="GO:0005737">
    <property type="term" value="C:cytoplasm"/>
    <property type="evidence" value="ECO:0007669"/>
    <property type="project" value="TreeGrafter"/>
</dbReference>
<dbReference type="SUPFAM" id="SSF50044">
    <property type="entry name" value="SH3-domain"/>
    <property type="match status" value="1"/>
</dbReference>
<dbReference type="PROSITE" id="PS50002">
    <property type="entry name" value="SH3"/>
    <property type="match status" value="1"/>
</dbReference>
<evidence type="ECO:0000259" key="10">
    <source>
        <dbReference type="PROSITE" id="PS50071"/>
    </source>
</evidence>
<proteinExistence type="predicted"/>
<feature type="domain" description="PH" evidence="8">
    <location>
        <begin position="1013"/>
        <end position="1123"/>
    </location>
</feature>
<evidence type="ECO:0000313" key="11">
    <source>
        <dbReference type="EMBL" id="KAK9399309.1"/>
    </source>
</evidence>
<dbReference type="SMART" id="SM00233">
    <property type="entry name" value="PH"/>
    <property type="match status" value="1"/>
</dbReference>
<evidence type="ECO:0000259" key="9">
    <source>
        <dbReference type="PROSITE" id="PS50010"/>
    </source>
</evidence>
<dbReference type="SUPFAM" id="SSF50729">
    <property type="entry name" value="PH domain-like"/>
    <property type="match status" value="1"/>
</dbReference>
<keyword evidence="3 5" id="KW-0539">Nucleus</keyword>
<keyword evidence="3 5" id="KW-0238">DNA-binding</keyword>
<feature type="compositionally biased region" description="Polar residues" evidence="6">
    <location>
        <begin position="414"/>
        <end position="423"/>
    </location>
</feature>
<keyword evidence="1 4" id="KW-0728">SH3 domain</keyword>
<dbReference type="InterPro" id="IPR001849">
    <property type="entry name" value="PH_domain"/>
</dbReference>
<dbReference type="PROSITE" id="PS50071">
    <property type="entry name" value="HOMEOBOX_2"/>
    <property type="match status" value="1"/>
</dbReference>
<dbReference type="GO" id="GO:0005085">
    <property type="term" value="F:guanyl-nucleotide exchange factor activity"/>
    <property type="evidence" value="ECO:0007669"/>
    <property type="project" value="UniProtKB-KW"/>
</dbReference>
<feature type="region of interest" description="Disordered" evidence="6">
    <location>
        <begin position="1403"/>
        <end position="1507"/>
    </location>
</feature>
<reference evidence="11 12" key="1">
    <citation type="journal article" date="2024" name="Proc. Natl. Acad. Sci. U.S.A.">
        <title>The genetic regulatory architecture and epigenomic basis for age-related changes in rattlesnake venom.</title>
        <authorList>
            <person name="Hogan M.P."/>
            <person name="Holding M.L."/>
            <person name="Nystrom G.S."/>
            <person name="Colston T.J."/>
            <person name="Bartlett D.A."/>
            <person name="Mason A.J."/>
            <person name="Ellsworth S.A."/>
            <person name="Rautsaw R.M."/>
            <person name="Lawrence K.C."/>
            <person name="Strickland J.L."/>
            <person name="He B."/>
            <person name="Fraser P."/>
            <person name="Margres M.J."/>
            <person name="Gilbert D.M."/>
            <person name="Gibbs H.L."/>
            <person name="Parkinson C.L."/>
            <person name="Rokyta D.R."/>
        </authorList>
    </citation>
    <scope>NUCLEOTIDE SEQUENCE [LARGE SCALE GENOMIC DNA]</scope>
    <source>
        <strain evidence="11">DRR0105</strain>
    </source>
</reference>
<feature type="region of interest" description="Disordered" evidence="6">
    <location>
        <begin position="1779"/>
        <end position="1841"/>
    </location>
</feature>
<keyword evidence="2" id="KW-0344">Guanine-nucleotide releasing factor</keyword>
<dbReference type="CDD" id="cd00086">
    <property type="entry name" value="homeodomain"/>
    <property type="match status" value="1"/>
</dbReference>
<feature type="compositionally biased region" description="Polar residues" evidence="6">
    <location>
        <begin position="1797"/>
        <end position="1809"/>
    </location>
</feature>
<dbReference type="CDD" id="cd00160">
    <property type="entry name" value="RhoGEF"/>
    <property type="match status" value="1"/>
</dbReference>
<dbReference type="InterPro" id="IPR009057">
    <property type="entry name" value="Homeodomain-like_sf"/>
</dbReference>
<dbReference type="FunFam" id="1.20.900.10:FF:000007">
    <property type="entry name" value="rho guanine nucleotide exchange factor 19"/>
    <property type="match status" value="1"/>
</dbReference>
<feature type="region of interest" description="Disordered" evidence="6">
    <location>
        <begin position="1"/>
        <end position="101"/>
    </location>
</feature>